<dbReference type="Proteomes" id="UP000314294">
    <property type="component" value="Unassembled WGS sequence"/>
</dbReference>
<sequence>MTPASFSRLPEPFFPRSSSWAEAQESPGNIRQKSREETGDGGDCLECMHSRNKMLALPIRILCVHLSLPLPSAAFWERAV</sequence>
<feature type="compositionally biased region" description="Polar residues" evidence="1">
    <location>
        <begin position="16"/>
        <end position="31"/>
    </location>
</feature>
<evidence type="ECO:0000256" key="1">
    <source>
        <dbReference type="SAM" id="MobiDB-lite"/>
    </source>
</evidence>
<name>A0A4Z2FIQ5_9TELE</name>
<organism evidence="2 3">
    <name type="scientific">Liparis tanakae</name>
    <name type="common">Tanaka's snailfish</name>
    <dbReference type="NCBI Taxonomy" id="230148"/>
    <lineage>
        <taxon>Eukaryota</taxon>
        <taxon>Metazoa</taxon>
        <taxon>Chordata</taxon>
        <taxon>Craniata</taxon>
        <taxon>Vertebrata</taxon>
        <taxon>Euteleostomi</taxon>
        <taxon>Actinopterygii</taxon>
        <taxon>Neopterygii</taxon>
        <taxon>Teleostei</taxon>
        <taxon>Neoteleostei</taxon>
        <taxon>Acanthomorphata</taxon>
        <taxon>Eupercaria</taxon>
        <taxon>Perciformes</taxon>
        <taxon>Cottioidei</taxon>
        <taxon>Cottales</taxon>
        <taxon>Liparidae</taxon>
        <taxon>Liparis</taxon>
    </lineage>
</organism>
<comment type="caution">
    <text evidence="2">The sequence shown here is derived from an EMBL/GenBank/DDBJ whole genome shotgun (WGS) entry which is preliminary data.</text>
</comment>
<dbReference type="AlphaFoldDB" id="A0A4Z2FIQ5"/>
<evidence type="ECO:0000313" key="3">
    <source>
        <dbReference type="Proteomes" id="UP000314294"/>
    </source>
</evidence>
<protein>
    <submittedName>
        <fullName evidence="2">Uncharacterized protein</fullName>
    </submittedName>
</protein>
<accession>A0A4Z2FIQ5</accession>
<proteinExistence type="predicted"/>
<feature type="region of interest" description="Disordered" evidence="1">
    <location>
        <begin position="1"/>
        <end position="40"/>
    </location>
</feature>
<gene>
    <name evidence="2" type="ORF">EYF80_049004</name>
</gene>
<reference evidence="2 3" key="1">
    <citation type="submission" date="2019-03" db="EMBL/GenBank/DDBJ databases">
        <title>First draft genome of Liparis tanakae, snailfish: a comprehensive survey of snailfish specific genes.</title>
        <authorList>
            <person name="Kim W."/>
            <person name="Song I."/>
            <person name="Jeong J.-H."/>
            <person name="Kim D."/>
            <person name="Kim S."/>
            <person name="Ryu S."/>
            <person name="Song J.Y."/>
            <person name="Lee S.K."/>
        </authorList>
    </citation>
    <scope>NUCLEOTIDE SEQUENCE [LARGE SCALE GENOMIC DNA]</scope>
    <source>
        <tissue evidence="2">Muscle</tissue>
    </source>
</reference>
<evidence type="ECO:0000313" key="2">
    <source>
        <dbReference type="EMBL" id="TNN40831.1"/>
    </source>
</evidence>
<dbReference type="EMBL" id="SRLO01001156">
    <property type="protein sequence ID" value="TNN40831.1"/>
    <property type="molecule type" value="Genomic_DNA"/>
</dbReference>
<keyword evidence="3" id="KW-1185">Reference proteome</keyword>